<protein>
    <submittedName>
        <fullName evidence="1">Uncharacterized protein</fullName>
    </submittedName>
</protein>
<accession>A0ACC1JW66</accession>
<gene>
    <name evidence="1" type="ORF">IWQ57_003604</name>
</gene>
<reference evidence="1" key="1">
    <citation type="submission" date="2022-07" db="EMBL/GenBank/DDBJ databases">
        <title>Phylogenomic reconstructions and comparative analyses of Kickxellomycotina fungi.</title>
        <authorList>
            <person name="Reynolds N.K."/>
            <person name="Stajich J.E."/>
            <person name="Barry K."/>
            <person name="Grigoriev I.V."/>
            <person name="Crous P."/>
            <person name="Smith M.E."/>
        </authorList>
    </citation>
    <scope>NUCLEOTIDE SEQUENCE</scope>
    <source>
        <strain evidence="1">CBS 109366</strain>
    </source>
</reference>
<dbReference type="EMBL" id="JANBUJ010001213">
    <property type="protein sequence ID" value="KAJ2768282.1"/>
    <property type="molecule type" value="Genomic_DNA"/>
</dbReference>
<keyword evidence="2" id="KW-1185">Reference proteome</keyword>
<comment type="caution">
    <text evidence="1">The sequence shown here is derived from an EMBL/GenBank/DDBJ whole genome shotgun (WGS) entry which is preliminary data.</text>
</comment>
<evidence type="ECO:0000313" key="2">
    <source>
        <dbReference type="Proteomes" id="UP001140234"/>
    </source>
</evidence>
<organism evidence="1 2">
    <name type="scientific">Coemansia nantahalensis</name>
    <dbReference type="NCBI Taxonomy" id="2789366"/>
    <lineage>
        <taxon>Eukaryota</taxon>
        <taxon>Fungi</taxon>
        <taxon>Fungi incertae sedis</taxon>
        <taxon>Zoopagomycota</taxon>
        <taxon>Kickxellomycotina</taxon>
        <taxon>Kickxellomycetes</taxon>
        <taxon>Kickxellales</taxon>
        <taxon>Kickxellaceae</taxon>
        <taxon>Coemansia</taxon>
    </lineage>
</organism>
<evidence type="ECO:0000313" key="1">
    <source>
        <dbReference type="EMBL" id="KAJ2768282.1"/>
    </source>
</evidence>
<sequence length="634" mass="65674">MFSPSFMDAMEGAAAVAAAAAAGVNVLSPPGLYDITSPFTPSHSHNQSFSIPSAVPHTQGMGLFGAGALVSPLGGEAHDHGNSAPLPSALPPGRSAIGGMEDFSAGLNISMNAVAAAAVAAMGGSYDGGVHHRSSSSASAFSRVHAGSDEVSQLLYASSSGVQQPSGLGIDIGTSFASFAAIPGLDHFTSSSLSLQSTLDHSRLSSAACSSGLMVSSPVVTTGAAEHPLVSPQAAPAHAMRSPIAAPKRSRKRAATVADIHSECGLLPGRLDQRAATSAALMPVMVGSSSSSSSSVAASHASGDAGIFVGRAFNRQAIVSGTGSKIAVVLTSKVAQKSYGTEKRFLCPPPTILLFGDDWSLPVPGADDESAHNTEYLAAMPRISVSVPTNDGADSSSDAGSSHASLPSDSQTSQLEWLPMPEPTPKPKAHVAPPAPAPPRVPHENDPVTGRFVAKQLYINDVDEKRKRVSVKVRLHDPTGRVVLNEFESRPIKVISKPSKKRQSVKNVDLCIHHGSTISLFNRLRSQTVSTKYLGASRSMSVGGPRPAWFPAGPTEGLGSEAESSTTFVARNSVWDPFIIWIVNTHLSQQEVEAFNARISENRTPIAGYPTPPTFALQPQCPPDFDAADAGELG</sequence>
<feature type="non-terminal residue" evidence="1">
    <location>
        <position position="634"/>
    </location>
</feature>
<dbReference type="Proteomes" id="UP001140234">
    <property type="component" value="Unassembled WGS sequence"/>
</dbReference>
<name>A0ACC1JW66_9FUNG</name>
<proteinExistence type="predicted"/>